<evidence type="ECO:0000259" key="6">
    <source>
        <dbReference type="Pfam" id="PF04542"/>
    </source>
</evidence>
<sequence>MSSEWTATPWRRVVRGMRGDRSGMSPDVFDEIAFSRLLARARDGDNSAMGELLQRYRNYLSLLARVQIGRQLQGKLDVADVVQEANLAAHRAIGQFRGSTEAQLLAWLRQILVAILANQVRKFVGTRRRDVTLERELGDHIDQSSAWLGPQLISPQSSPSAQASRREQAVLLADAMEGLPEDYREVIILRQLEGLSFPDVARRMGRTEDSVKNLWARALAKLRRSLNMLEGT</sequence>
<comment type="similarity">
    <text evidence="1">Belongs to the sigma-70 factor family. ECF subfamily.</text>
</comment>
<dbReference type="PRINTS" id="PR00046">
    <property type="entry name" value="SIGMA70FCT"/>
</dbReference>
<organism evidence="8 9">
    <name type="scientific">Aquisphaera giovannonii</name>
    <dbReference type="NCBI Taxonomy" id="406548"/>
    <lineage>
        <taxon>Bacteria</taxon>
        <taxon>Pseudomonadati</taxon>
        <taxon>Planctomycetota</taxon>
        <taxon>Planctomycetia</taxon>
        <taxon>Isosphaerales</taxon>
        <taxon>Isosphaeraceae</taxon>
        <taxon>Aquisphaera</taxon>
    </lineage>
</organism>
<dbReference type="InterPro" id="IPR013249">
    <property type="entry name" value="RNA_pol_sigma70_r4_t2"/>
</dbReference>
<gene>
    <name evidence="8" type="primary">rpoE_8</name>
    <name evidence="8" type="ORF">OJF2_55110</name>
</gene>
<dbReference type="KEGG" id="agv:OJF2_55110"/>
<dbReference type="InterPro" id="IPR036388">
    <property type="entry name" value="WH-like_DNA-bd_sf"/>
</dbReference>
<keyword evidence="5" id="KW-0804">Transcription</keyword>
<feature type="domain" description="RNA polymerase sigma factor 70 region 4 type 2" evidence="7">
    <location>
        <begin position="171"/>
        <end position="222"/>
    </location>
</feature>
<dbReference type="SUPFAM" id="SSF88946">
    <property type="entry name" value="Sigma2 domain of RNA polymerase sigma factors"/>
    <property type="match status" value="1"/>
</dbReference>
<dbReference type="AlphaFoldDB" id="A0A5B9W8A7"/>
<evidence type="ECO:0000256" key="3">
    <source>
        <dbReference type="ARBA" id="ARBA00023082"/>
    </source>
</evidence>
<dbReference type="GO" id="GO:0006352">
    <property type="term" value="P:DNA-templated transcription initiation"/>
    <property type="evidence" value="ECO:0007669"/>
    <property type="project" value="InterPro"/>
</dbReference>
<dbReference type="GO" id="GO:0003677">
    <property type="term" value="F:DNA binding"/>
    <property type="evidence" value="ECO:0007669"/>
    <property type="project" value="UniProtKB-KW"/>
</dbReference>
<dbReference type="Proteomes" id="UP000324233">
    <property type="component" value="Chromosome"/>
</dbReference>
<feature type="domain" description="RNA polymerase sigma-70 region 2" evidence="6">
    <location>
        <begin position="56"/>
        <end position="122"/>
    </location>
</feature>
<evidence type="ECO:0000313" key="8">
    <source>
        <dbReference type="EMBL" id="QEH36926.1"/>
    </source>
</evidence>
<evidence type="ECO:0000256" key="2">
    <source>
        <dbReference type="ARBA" id="ARBA00023015"/>
    </source>
</evidence>
<keyword evidence="2" id="KW-0805">Transcription regulation</keyword>
<dbReference type="InterPro" id="IPR039425">
    <property type="entry name" value="RNA_pol_sigma-70-like"/>
</dbReference>
<proteinExistence type="inferred from homology"/>
<keyword evidence="9" id="KW-1185">Reference proteome</keyword>
<dbReference type="InterPro" id="IPR014326">
    <property type="entry name" value="RNA_pol_sigma-70_Plancto"/>
</dbReference>
<dbReference type="PANTHER" id="PTHR43133:SF51">
    <property type="entry name" value="RNA POLYMERASE SIGMA FACTOR"/>
    <property type="match status" value="1"/>
</dbReference>
<evidence type="ECO:0000313" key="9">
    <source>
        <dbReference type="Proteomes" id="UP000324233"/>
    </source>
</evidence>
<keyword evidence="3" id="KW-0731">Sigma factor</keyword>
<dbReference type="PANTHER" id="PTHR43133">
    <property type="entry name" value="RNA POLYMERASE ECF-TYPE SIGMA FACTO"/>
    <property type="match status" value="1"/>
</dbReference>
<dbReference type="EMBL" id="CP042997">
    <property type="protein sequence ID" value="QEH36926.1"/>
    <property type="molecule type" value="Genomic_DNA"/>
</dbReference>
<evidence type="ECO:0000259" key="7">
    <source>
        <dbReference type="Pfam" id="PF08281"/>
    </source>
</evidence>
<dbReference type="GO" id="GO:0016987">
    <property type="term" value="F:sigma factor activity"/>
    <property type="evidence" value="ECO:0007669"/>
    <property type="project" value="UniProtKB-KW"/>
</dbReference>
<evidence type="ECO:0000256" key="4">
    <source>
        <dbReference type="ARBA" id="ARBA00023125"/>
    </source>
</evidence>
<reference evidence="8 9" key="1">
    <citation type="submission" date="2019-08" db="EMBL/GenBank/DDBJ databases">
        <title>Deep-cultivation of Planctomycetes and their phenomic and genomic characterization uncovers novel biology.</title>
        <authorList>
            <person name="Wiegand S."/>
            <person name="Jogler M."/>
            <person name="Boedeker C."/>
            <person name="Pinto D."/>
            <person name="Vollmers J."/>
            <person name="Rivas-Marin E."/>
            <person name="Kohn T."/>
            <person name="Peeters S.H."/>
            <person name="Heuer A."/>
            <person name="Rast P."/>
            <person name="Oberbeckmann S."/>
            <person name="Bunk B."/>
            <person name="Jeske O."/>
            <person name="Meyerdierks A."/>
            <person name="Storesund J.E."/>
            <person name="Kallscheuer N."/>
            <person name="Luecker S."/>
            <person name="Lage O.M."/>
            <person name="Pohl T."/>
            <person name="Merkel B.J."/>
            <person name="Hornburger P."/>
            <person name="Mueller R.-W."/>
            <person name="Bruemmer F."/>
            <person name="Labrenz M."/>
            <person name="Spormann A.M."/>
            <person name="Op den Camp H."/>
            <person name="Overmann J."/>
            <person name="Amann R."/>
            <person name="Jetten M.S.M."/>
            <person name="Mascher T."/>
            <person name="Medema M.H."/>
            <person name="Devos D.P."/>
            <person name="Kaster A.-K."/>
            <person name="Ovreas L."/>
            <person name="Rohde M."/>
            <person name="Galperin M.Y."/>
            <person name="Jogler C."/>
        </authorList>
    </citation>
    <scope>NUCLEOTIDE SEQUENCE [LARGE SCALE GENOMIC DNA]</scope>
    <source>
        <strain evidence="8 9">OJF2</strain>
    </source>
</reference>
<name>A0A5B9W8A7_9BACT</name>
<dbReference type="InterPro" id="IPR013325">
    <property type="entry name" value="RNA_pol_sigma_r2"/>
</dbReference>
<dbReference type="Gene3D" id="1.10.1740.10">
    <property type="match status" value="1"/>
</dbReference>
<dbReference type="Gene3D" id="1.10.10.10">
    <property type="entry name" value="Winged helix-like DNA-binding domain superfamily/Winged helix DNA-binding domain"/>
    <property type="match status" value="1"/>
</dbReference>
<dbReference type="CDD" id="cd06171">
    <property type="entry name" value="Sigma70_r4"/>
    <property type="match status" value="1"/>
</dbReference>
<dbReference type="NCBIfam" id="TIGR02984">
    <property type="entry name" value="Sig-70_plancto1"/>
    <property type="match status" value="1"/>
</dbReference>
<dbReference type="Pfam" id="PF08281">
    <property type="entry name" value="Sigma70_r4_2"/>
    <property type="match status" value="1"/>
</dbReference>
<evidence type="ECO:0000256" key="5">
    <source>
        <dbReference type="ARBA" id="ARBA00023163"/>
    </source>
</evidence>
<accession>A0A5B9W8A7</accession>
<dbReference type="NCBIfam" id="TIGR02937">
    <property type="entry name" value="sigma70-ECF"/>
    <property type="match status" value="1"/>
</dbReference>
<dbReference type="InterPro" id="IPR013324">
    <property type="entry name" value="RNA_pol_sigma_r3/r4-like"/>
</dbReference>
<dbReference type="Pfam" id="PF04542">
    <property type="entry name" value="Sigma70_r2"/>
    <property type="match status" value="1"/>
</dbReference>
<evidence type="ECO:0000256" key="1">
    <source>
        <dbReference type="ARBA" id="ARBA00010641"/>
    </source>
</evidence>
<protein>
    <submittedName>
        <fullName evidence="8">ECF RNA polymerase sigma-E factor</fullName>
    </submittedName>
</protein>
<dbReference type="InterPro" id="IPR007627">
    <property type="entry name" value="RNA_pol_sigma70_r2"/>
</dbReference>
<dbReference type="InterPro" id="IPR000943">
    <property type="entry name" value="RNA_pol_sigma70"/>
</dbReference>
<keyword evidence="4" id="KW-0238">DNA-binding</keyword>
<dbReference type="SUPFAM" id="SSF88659">
    <property type="entry name" value="Sigma3 and sigma4 domains of RNA polymerase sigma factors"/>
    <property type="match status" value="1"/>
</dbReference>
<dbReference type="InterPro" id="IPR014284">
    <property type="entry name" value="RNA_pol_sigma-70_dom"/>
</dbReference>